<feature type="domain" description="CCHC-type" evidence="4">
    <location>
        <begin position="57"/>
        <end position="72"/>
    </location>
</feature>
<keyword evidence="1" id="KW-0507">mRNA processing</keyword>
<proteinExistence type="predicted"/>
<reference evidence="6" key="1">
    <citation type="journal article" date="2012" name="Science">
        <title>The Paleozoic origin of enzymatic lignin decomposition reconstructed from 31 fungal genomes.</title>
        <authorList>
            <person name="Floudas D."/>
            <person name="Binder M."/>
            <person name="Riley R."/>
            <person name="Barry K."/>
            <person name="Blanchette R.A."/>
            <person name="Henrissat B."/>
            <person name="Martinez A.T."/>
            <person name="Otillar R."/>
            <person name="Spatafora J.W."/>
            <person name="Yadav J.S."/>
            <person name="Aerts A."/>
            <person name="Benoit I."/>
            <person name="Boyd A."/>
            <person name="Carlson A."/>
            <person name="Copeland A."/>
            <person name="Coutinho P.M."/>
            <person name="de Vries R.P."/>
            <person name="Ferreira P."/>
            <person name="Findley K."/>
            <person name="Foster B."/>
            <person name="Gaskell J."/>
            <person name="Glotzer D."/>
            <person name="Gorecki P."/>
            <person name="Heitman J."/>
            <person name="Hesse C."/>
            <person name="Hori C."/>
            <person name="Igarashi K."/>
            <person name="Jurgens J.A."/>
            <person name="Kallen N."/>
            <person name="Kersten P."/>
            <person name="Kohler A."/>
            <person name="Kuees U."/>
            <person name="Kumar T.K.A."/>
            <person name="Kuo A."/>
            <person name="LaButti K."/>
            <person name="Larrondo L.F."/>
            <person name="Lindquist E."/>
            <person name="Ling A."/>
            <person name="Lombard V."/>
            <person name="Lucas S."/>
            <person name="Lundell T."/>
            <person name="Martin R."/>
            <person name="McLaughlin D.J."/>
            <person name="Morgenstern I."/>
            <person name="Morin E."/>
            <person name="Murat C."/>
            <person name="Nagy L.G."/>
            <person name="Nolan M."/>
            <person name="Ohm R.A."/>
            <person name="Patyshakuliyeva A."/>
            <person name="Rokas A."/>
            <person name="Ruiz-Duenas F.J."/>
            <person name="Sabat G."/>
            <person name="Salamov A."/>
            <person name="Samejima M."/>
            <person name="Schmutz J."/>
            <person name="Slot J.C."/>
            <person name="St John F."/>
            <person name="Stenlid J."/>
            <person name="Sun H."/>
            <person name="Sun S."/>
            <person name="Syed K."/>
            <person name="Tsang A."/>
            <person name="Wiebenga A."/>
            <person name="Young D."/>
            <person name="Pisabarro A."/>
            <person name="Eastwood D.C."/>
            <person name="Martin F."/>
            <person name="Cullen D."/>
            <person name="Grigoriev I.V."/>
            <person name="Hibbett D.S."/>
        </authorList>
    </citation>
    <scope>NUCLEOTIDE SEQUENCE [LARGE SCALE GENOMIC DNA]</scope>
    <source>
        <strain evidence="6">TFB10046</strain>
    </source>
</reference>
<dbReference type="Gene3D" id="2.40.70.10">
    <property type="entry name" value="Acid Proteases"/>
    <property type="match status" value="1"/>
</dbReference>
<name>J0L940_AURST</name>
<gene>
    <name evidence="5" type="ORF">AURDEDRAFT_178008</name>
</gene>
<dbReference type="SUPFAM" id="SSF50630">
    <property type="entry name" value="Acid proteases"/>
    <property type="match status" value="1"/>
</dbReference>
<dbReference type="AlphaFoldDB" id="J0L940"/>
<evidence type="ECO:0000313" key="5">
    <source>
        <dbReference type="EMBL" id="EJD32896.1"/>
    </source>
</evidence>
<dbReference type="PROSITE" id="PS50158">
    <property type="entry name" value="ZF_CCHC"/>
    <property type="match status" value="1"/>
</dbReference>
<evidence type="ECO:0000256" key="3">
    <source>
        <dbReference type="SAM" id="MobiDB-lite"/>
    </source>
</evidence>
<accession>J0L940</accession>
<organism evidence="5 6">
    <name type="scientific">Auricularia subglabra (strain TFB-10046 / SS5)</name>
    <name type="common">White-rot fungus</name>
    <name type="synonym">Auricularia delicata (strain TFB10046)</name>
    <dbReference type="NCBI Taxonomy" id="717982"/>
    <lineage>
        <taxon>Eukaryota</taxon>
        <taxon>Fungi</taxon>
        <taxon>Dikarya</taxon>
        <taxon>Basidiomycota</taxon>
        <taxon>Agaricomycotina</taxon>
        <taxon>Agaricomycetes</taxon>
        <taxon>Auriculariales</taxon>
        <taxon>Auriculariaceae</taxon>
        <taxon>Auricularia</taxon>
    </lineage>
</organism>
<dbReference type="InterPro" id="IPR001878">
    <property type="entry name" value="Znf_CCHC"/>
</dbReference>
<dbReference type="GO" id="GO:0008270">
    <property type="term" value="F:zinc ion binding"/>
    <property type="evidence" value="ECO:0007669"/>
    <property type="project" value="UniProtKB-KW"/>
</dbReference>
<sequence length="444" mass="48954">MASIAHLLDEKLDARLGNRTTMPPLSHAPATAGGFQGTRFGTMRQGNDPMTRMGHDRCLFCDDSGHLMKQCPVRFEYLQSGKVVEDMLGRMVLPGGLHIPGPREKPMRKHVDEYWEAQARSNYYDSVMMVDNAVDIESLINTLDDDQLTPEEREYQAFLLMREQVMNYETTGRFHPSQGKRFDGVELPTRRWGPASSQNRNAPERVPGILPAPAAVRNASASAQQAPPPKAPEKPVEMLVPIPLDEKYTTTCRTPVGEVHLIDVDGDMEDVNDVFQVIDWEQRLPRTASGDLAAHDSLPLMVITASIENNAIETIIDTGSTICCMSDRVWKKIGCPVYTEKATNMRDANGNVAGTLGAVLDQAIVIGGLKFFTTIHVVPNSPFSLILGTPFCAIASIEISYRPSSEMVIKITDPNTEKSVLIPGSAKPRCAVAFARTVDSRQDF</sequence>
<dbReference type="InterPro" id="IPR021109">
    <property type="entry name" value="Peptidase_aspartic_dom_sf"/>
</dbReference>
<evidence type="ECO:0000259" key="4">
    <source>
        <dbReference type="PROSITE" id="PS50158"/>
    </source>
</evidence>
<evidence type="ECO:0000313" key="6">
    <source>
        <dbReference type="Proteomes" id="UP000006514"/>
    </source>
</evidence>
<protein>
    <recommendedName>
        <fullName evidence="4">CCHC-type domain-containing protein</fullName>
    </recommendedName>
</protein>
<keyword evidence="2" id="KW-0862">Zinc</keyword>
<evidence type="ECO:0000256" key="2">
    <source>
        <dbReference type="PROSITE-ProRule" id="PRU00047"/>
    </source>
</evidence>
<keyword evidence="6" id="KW-1185">Reference proteome</keyword>
<evidence type="ECO:0000256" key="1">
    <source>
        <dbReference type="ARBA" id="ARBA00022664"/>
    </source>
</evidence>
<dbReference type="OrthoDB" id="5535068at2759"/>
<dbReference type="EMBL" id="JH688572">
    <property type="protein sequence ID" value="EJD32896.1"/>
    <property type="molecule type" value="Genomic_DNA"/>
</dbReference>
<keyword evidence="2" id="KW-0479">Metal-binding</keyword>
<dbReference type="InParanoid" id="J0L940"/>
<dbReference type="KEGG" id="adl:AURDEDRAFT_178008"/>
<dbReference type="SUPFAM" id="SSF57756">
    <property type="entry name" value="Retrovirus zinc finger-like domains"/>
    <property type="match status" value="1"/>
</dbReference>
<dbReference type="Pfam" id="PF13975">
    <property type="entry name" value="gag-asp_proteas"/>
    <property type="match status" value="1"/>
</dbReference>
<feature type="region of interest" description="Disordered" evidence="3">
    <location>
        <begin position="172"/>
        <end position="206"/>
    </location>
</feature>
<feature type="region of interest" description="Disordered" evidence="3">
    <location>
        <begin position="216"/>
        <end position="235"/>
    </location>
</feature>
<dbReference type="GO" id="GO:0003676">
    <property type="term" value="F:nucleic acid binding"/>
    <property type="evidence" value="ECO:0007669"/>
    <property type="project" value="InterPro"/>
</dbReference>
<keyword evidence="2" id="KW-0863">Zinc-finger</keyword>
<dbReference type="InterPro" id="IPR036875">
    <property type="entry name" value="Znf_CCHC_sf"/>
</dbReference>
<dbReference type="OMA" id="PRCAVAF"/>
<dbReference type="Proteomes" id="UP000006514">
    <property type="component" value="Unassembled WGS sequence"/>
</dbReference>
<dbReference type="GO" id="GO:0006397">
    <property type="term" value="P:mRNA processing"/>
    <property type="evidence" value="ECO:0007669"/>
    <property type="project" value="UniProtKB-KW"/>
</dbReference>
<dbReference type="CDD" id="cd00303">
    <property type="entry name" value="retropepsin_like"/>
    <property type="match status" value="1"/>
</dbReference>
<feature type="compositionally biased region" description="Low complexity" evidence="3">
    <location>
        <begin position="216"/>
        <end position="225"/>
    </location>
</feature>